<dbReference type="AlphaFoldDB" id="A0A6A4HB86"/>
<proteinExistence type="predicted"/>
<protein>
    <submittedName>
        <fullName evidence="1">Uncharacterized protein</fullName>
    </submittedName>
</protein>
<evidence type="ECO:0000313" key="1">
    <source>
        <dbReference type="EMBL" id="KAE9395311.1"/>
    </source>
</evidence>
<gene>
    <name evidence="1" type="ORF">BT96DRAFT_997721</name>
</gene>
<reference evidence="1" key="1">
    <citation type="journal article" date="2019" name="Environ. Microbiol.">
        <title>Fungal ecological strategies reflected in gene transcription - a case study of two litter decomposers.</title>
        <authorList>
            <person name="Barbi F."/>
            <person name="Kohler A."/>
            <person name="Barry K."/>
            <person name="Baskaran P."/>
            <person name="Daum C."/>
            <person name="Fauchery L."/>
            <person name="Ihrmark K."/>
            <person name="Kuo A."/>
            <person name="LaButti K."/>
            <person name="Lipzen A."/>
            <person name="Morin E."/>
            <person name="Grigoriev I.V."/>
            <person name="Henrissat B."/>
            <person name="Lindahl B."/>
            <person name="Martin F."/>
        </authorList>
    </citation>
    <scope>NUCLEOTIDE SEQUENCE</scope>
    <source>
        <strain evidence="1">JB14</strain>
    </source>
</reference>
<sequence length="135" mass="14758">MTSVLKPGFSRWDGSRPTRHLDGVGGVEFWRKIILGGRESDAGTSRHPMGVYHSPRFLPTPTSLSLSMSTTPTKTAHDKVGDTSIHARMSSIHSSTSTAEEYDPVFVVAANEIAGKYLGPISTETFLNYYLPESK</sequence>
<organism evidence="1 2">
    <name type="scientific">Gymnopus androsaceus JB14</name>
    <dbReference type="NCBI Taxonomy" id="1447944"/>
    <lineage>
        <taxon>Eukaryota</taxon>
        <taxon>Fungi</taxon>
        <taxon>Dikarya</taxon>
        <taxon>Basidiomycota</taxon>
        <taxon>Agaricomycotina</taxon>
        <taxon>Agaricomycetes</taxon>
        <taxon>Agaricomycetidae</taxon>
        <taxon>Agaricales</taxon>
        <taxon>Marasmiineae</taxon>
        <taxon>Omphalotaceae</taxon>
        <taxon>Gymnopus</taxon>
    </lineage>
</organism>
<keyword evidence="2" id="KW-1185">Reference proteome</keyword>
<accession>A0A6A4HB86</accession>
<evidence type="ECO:0000313" key="2">
    <source>
        <dbReference type="Proteomes" id="UP000799118"/>
    </source>
</evidence>
<dbReference type="Proteomes" id="UP000799118">
    <property type="component" value="Unassembled WGS sequence"/>
</dbReference>
<dbReference type="EMBL" id="ML769533">
    <property type="protein sequence ID" value="KAE9395311.1"/>
    <property type="molecule type" value="Genomic_DNA"/>
</dbReference>
<name>A0A6A4HB86_9AGAR</name>